<proteinExistence type="predicted"/>
<keyword evidence="3" id="KW-1185">Reference proteome</keyword>
<feature type="compositionally biased region" description="Acidic residues" evidence="1">
    <location>
        <begin position="1"/>
        <end position="10"/>
    </location>
</feature>
<dbReference type="Proteomes" id="UP000054047">
    <property type="component" value="Unassembled WGS sequence"/>
</dbReference>
<accession>A0A0C2CB96</accession>
<sequence length="217" mass="24969">MEQDELDYGDEIPKTPRSDGASEFEFGYDKNIKDETTETDERISSLEAQLRELKELLERNIGERRNGTEEEENQPKNSEDDKNKPSEKQRIVVTNQNDPPNLPNIAENSEEKENSNNSSKNRTQPPELVVERIMYCRFCGEEGYSDSCRNVISVLRRAEIARRDHLCPICLKPHSGKCRKQLSCVYCGGNDHHRALCHSIEAYDNRGEIGTIVKYYV</sequence>
<evidence type="ECO:0000313" key="2">
    <source>
        <dbReference type="EMBL" id="KIH47127.1"/>
    </source>
</evidence>
<organism evidence="2 3">
    <name type="scientific">Ancylostoma duodenale</name>
    <dbReference type="NCBI Taxonomy" id="51022"/>
    <lineage>
        <taxon>Eukaryota</taxon>
        <taxon>Metazoa</taxon>
        <taxon>Ecdysozoa</taxon>
        <taxon>Nematoda</taxon>
        <taxon>Chromadorea</taxon>
        <taxon>Rhabditida</taxon>
        <taxon>Rhabditina</taxon>
        <taxon>Rhabditomorpha</taxon>
        <taxon>Strongyloidea</taxon>
        <taxon>Ancylostomatidae</taxon>
        <taxon>Ancylostomatinae</taxon>
        <taxon>Ancylostoma</taxon>
    </lineage>
</organism>
<dbReference type="AlphaFoldDB" id="A0A0C2CB96"/>
<feature type="compositionally biased region" description="Basic and acidic residues" evidence="1">
    <location>
        <begin position="27"/>
        <end position="44"/>
    </location>
</feature>
<name>A0A0C2CB96_9BILA</name>
<protein>
    <submittedName>
        <fullName evidence="2">Uncharacterized protein</fullName>
    </submittedName>
</protein>
<feature type="compositionally biased region" description="Basic and acidic residues" evidence="1">
    <location>
        <begin position="57"/>
        <end position="90"/>
    </location>
</feature>
<reference evidence="2 3" key="1">
    <citation type="submission" date="2013-12" db="EMBL/GenBank/DDBJ databases">
        <title>Draft genome of the parsitic nematode Ancylostoma duodenale.</title>
        <authorList>
            <person name="Mitreva M."/>
        </authorList>
    </citation>
    <scope>NUCLEOTIDE SEQUENCE [LARGE SCALE GENOMIC DNA]</scope>
    <source>
        <strain evidence="2 3">Zhejiang</strain>
    </source>
</reference>
<dbReference type="OrthoDB" id="5903325at2759"/>
<feature type="region of interest" description="Disordered" evidence="1">
    <location>
        <begin position="57"/>
        <end position="125"/>
    </location>
</feature>
<evidence type="ECO:0000256" key="1">
    <source>
        <dbReference type="SAM" id="MobiDB-lite"/>
    </source>
</evidence>
<feature type="region of interest" description="Disordered" evidence="1">
    <location>
        <begin position="1"/>
        <end position="44"/>
    </location>
</feature>
<dbReference type="EMBL" id="KN768082">
    <property type="protein sequence ID" value="KIH47127.1"/>
    <property type="molecule type" value="Genomic_DNA"/>
</dbReference>
<gene>
    <name evidence="2" type="ORF">ANCDUO_22816</name>
</gene>
<evidence type="ECO:0000313" key="3">
    <source>
        <dbReference type="Proteomes" id="UP000054047"/>
    </source>
</evidence>